<keyword evidence="6" id="KW-1185">Reference proteome</keyword>
<feature type="compositionally biased region" description="Low complexity" evidence="3">
    <location>
        <begin position="637"/>
        <end position="651"/>
    </location>
</feature>
<evidence type="ECO:0000256" key="3">
    <source>
        <dbReference type="SAM" id="MobiDB-lite"/>
    </source>
</evidence>
<feature type="compositionally biased region" description="Low complexity" evidence="3">
    <location>
        <begin position="102"/>
        <end position="115"/>
    </location>
</feature>
<keyword evidence="1" id="KW-0547">Nucleotide-binding</keyword>
<feature type="region of interest" description="Disordered" evidence="3">
    <location>
        <begin position="305"/>
        <end position="352"/>
    </location>
</feature>
<dbReference type="EMBL" id="CP001577">
    <property type="protein sequence ID" value="ACO70617.1"/>
    <property type="molecule type" value="Genomic_DNA"/>
</dbReference>
<evidence type="ECO:0000313" key="6">
    <source>
        <dbReference type="Proteomes" id="UP000002009"/>
    </source>
</evidence>
<dbReference type="SUPFAM" id="SSF55073">
    <property type="entry name" value="Nucleotide cyclase"/>
    <property type="match status" value="2"/>
</dbReference>
<feature type="region of interest" description="Disordered" evidence="3">
    <location>
        <begin position="75"/>
        <end position="119"/>
    </location>
</feature>
<dbReference type="GO" id="GO:0005524">
    <property type="term" value="F:ATP binding"/>
    <property type="evidence" value="ECO:0007669"/>
    <property type="project" value="UniProtKB-KW"/>
</dbReference>
<feature type="domain" description="Guanylate cyclase" evidence="4">
    <location>
        <begin position="525"/>
        <end position="575"/>
    </location>
</feature>
<dbReference type="GO" id="GO:0009190">
    <property type="term" value="P:cyclic nucleotide biosynthetic process"/>
    <property type="evidence" value="ECO:0007669"/>
    <property type="project" value="InterPro"/>
</dbReference>
<feature type="region of interest" description="Disordered" evidence="3">
    <location>
        <begin position="623"/>
        <end position="655"/>
    </location>
</feature>
<dbReference type="GO" id="GO:0005737">
    <property type="term" value="C:cytoplasm"/>
    <property type="evidence" value="ECO:0007669"/>
    <property type="project" value="TreeGrafter"/>
</dbReference>
<dbReference type="PANTHER" id="PTHR16305:SF28">
    <property type="entry name" value="GUANYLATE CYCLASE DOMAIN-CONTAINING PROTEIN"/>
    <property type="match status" value="1"/>
</dbReference>
<evidence type="ECO:0000256" key="1">
    <source>
        <dbReference type="ARBA" id="ARBA00022741"/>
    </source>
</evidence>
<reference evidence="5 6" key="1">
    <citation type="journal article" date="2009" name="Science">
        <title>Green evolution and dynamic adaptations revealed by genomes of the marine picoeukaryotes Micromonas.</title>
        <authorList>
            <person name="Worden A.Z."/>
            <person name="Lee J.H."/>
            <person name="Mock T."/>
            <person name="Rouze P."/>
            <person name="Simmons M.P."/>
            <person name="Aerts A.L."/>
            <person name="Allen A.E."/>
            <person name="Cuvelier M.L."/>
            <person name="Derelle E."/>
            <person name="Everett M.V."/>
            <person name="Foulon E."/>
            <person name="Grimwood J."/>
            <person name="Gundlach H."/>
            <person name="Henrissat B."/>
            <person name="Napoli C."/>
            <person name="McDonald S.M."/>
            <person name="Parker M.S."/>
            <person name="Rombauts S."/>
            <person name="Salamov A."/>
            <person name="Von Dassow P."/>
            <person name="Badger J.H."/>
            <person name="Coutinho P.M."/>
            <person name="Demir E."/>
            <person name="Dubchak I."/>
            <person name="Gentemann C."/>
            <person name="Eikrem W."/>
            <person name="Gready J.E."/>
            <person name="John U."/>
            <person name="Lanier W."/>
            <person name="Lindquist E.A."/>
            <person name="Lucas S."/>
            <person name="Mayer K.F."/>
            <person name="Moreau H."/>
            <person name="Not F."/>
            <person name="Otillar R."/>
            <person name="Panaud O."/>
            <person name="Pangilinan J."/>
            <person name="Paulsen I."/>
            <person name="Piegu B."/>
            <person name="Poliakov A."/>
            <person name="Robbens S."/>
            <person name="Schmutz J."/>
            <person name="Toulza E."/>
            <person name="Wyss T."/>
            <person name="Zelensky A."/>
            <person name="Zhou K."/>
            <person name="Armbrust E.V."/>
            <person name="Bhattacharya D."/>
            <person name="Goodenough U.W."/>
            <person name="Van de Peer Y."/>
            <person name="Grigoriev I.V."/>
        </authorList>
    </citation>
    <scope>NUCLEOTIDE SEQUENCE [LARGE SCALE GENOMIC DNA]</scope>
    <source>
        <strain evidence="6">RCC299 / NOUM17</strain>
    </source>
</reference>
<accession>C1FJL1</accession>
<dbReference type="STRING" id="296587.C1FJL1"/>
<sequence>MATDNASVPPHAAHVPRVLFERIARDPASAGRPHAFTADAAVVAVDICGYVPMTARAMLGVLRRERSVVRPERLRGSFGSSSSSFDRSFDGDVDVGDEPARRSWSPRSSGSSSPGSERDDLICHMSVAGLTGEEARNVVSACFAAVIEEIHRRGGDVLKFAGDALFAAWIATERESLGDCVARATRCALAVHARVAAGDDQKPAQTQKPGMTGTTTKTELKVCVGAGRLCAFNVGGVGGKWEFVCAGEPLAQIARVMPAATGGGTLVSEEAFLAFSAKSPRSSSRVGRNVRFAAADTERGYRLVTLGPCDDEEEDDEDDDEGDVARRRRRTTVTPTPEDIAARHAPGAPNERAEWTAAVAAACASHVPPPAEGGGAPLASIDPGTHGRGGIHHSDPSLDECQWIGSIRRCSVAFVHFEGVDLNDVDERTGACLGLPSLQRAVVTMQRALSRTRGASRQVLVDERGSALVAVFGADASERQSSGNGINDEPSTDPYGADGVGRSIRGVSDACAASNTCASDATLAAVDIARELRGVGLRVACGVSTGDAFCGLVGSIDRCEWAVYGDVANVAARLCHHERNAGVLVCDATRDACEEETRTREGGSGNVDFFETASPLRIKGKRRAVVAHEPRARDPASDPSSEASPRLTTGSRRLRRTGSLAAELDTLRRRMDAMPGDVRRVARTAAVIGGDVDVELLADIVERTSYMSNERGHHVRRRVDACVRVLTERGVLVEVSGGPNGRANRGGCATVRFADELTRKVTYSSLTDAARRPLHGAVAAAREVALGVGSGPVRGGIGTIRGGRRVGSRTLGPEDASELAYHWNRAGRVDRADEYLELETEEEEAAALGEEDALDIGDLSEVTVTLSLDGEKGGEGGSRRRKGCFAGLFR</sequence>
<protein>
    <recommendedName>
        <fullName evidence="4">Guanylate cyclase domain-containing protein</fullName>
    </recommendedName>
</protein>
<name>C1FJL1_MICCC</name>
<feature type="compositionally biased region" description="Low complexity" evidence="3">
    <location>
        <begin position="76"/>
        <end position="86"/>
    </location>
</feature>
<keyword evidence="2" id="KW-0067">ATP-binding</keyword>
<dbReference type="RefSeq" id="XP_002509359.1">
    <property type="nucleotide sequence ID" value="XM_002509313.1"/>
</dbReference>
<dbReference type="Pfam" id="PF00211">
    <property type="entry name" value="Guanylate_cyc"/>
    <property type="match status" value="1"/>
</dbReference>
<dbReference type="GeneID" id="8247995"/>
<dbReference type="Proteomes" id="UP000002009">
    <property type="component" value="Chromosome 12"/>
</dbReference>
<dbReference type="GO" id="GO:0035556">
    <property type="term" value="P:intracellular signal transduction"/>
    <property type="evidence" value="ECO:0007669"/>
    <property type="project" value="InterPro"/>
</dbReference>
<dbReference type="InterPro" id="IPR001054">
    <property type="entry name" value="A/G_cyclase"/>
</dbReference>
<evidence type="ECO:0000256" key="2">
    <source>
        <dbReference type="ARBA" id="ARBA00022840"/>
    </source>
</evidence>
<dbReference type="GO" id="GO:0004016">
    <property type="term" value="F:adenylate cyclase activity"/>
    <property type="evidence" value="ECO:0007669"/>
    <property type="project" value="TreeGrafter"/>
</dbReference>
<dbReference type="PANTHER" id="PTHR16305">
    <property type="entry name" value="TESTICULAR SOLUBLE ADENYLYL CYCLASE"/>
    <property type="match status" value="1"/>
</dbReference>
<dbReference type="CDD" id="cd07302">
    <property type="entry name" value="CHD"/>
    <property type="match status" value="1"/>
</dbReference>
<dbReference type="InterPro" id="IPR029787">
    <property type="entry name" value="Nucleotide_cyclase"/>
</dbReference>
<organism evidence="5 6">
    <name type="scientific">Micromonas commoda (strain RCC299 / NOUM17 / CCMP2709)</name>
    <name type="common">Picoplanktonic green alga</name>
    <dbReference type="NCBI Taxonomy" id="296587"/>
    <lineage>
        <taxon>Eukaryota</taxon>
        <taxon>Viridiplantae</taxon>
        <taxon>Chlorophyta</taxon>
        <taxon>Mamiellophyceae</taxon>
        <taxon>Mamiellales</taxon>
        <taxon>Mamiellaceae</taxon>
        <taxon>Micromonas</taxon>
    </lineage>
</organism>
<dbReference type="KEGG" id="mis:MICPUN_62949"/>
<evidence type="ECO:0000259" key="4">
    <source>
        <dbReference type="PROSITE" id="PS50125"/>
    </source>
</evidence>
<dbReference type="PROSITE" id="PS50125">
    <property type="entry name" value="GUANYLATE_CYCLASE_2"/>
    <property type="match status" value="1"/>
</dbReference>
<dbReference type="InParanoid" id="C1FJL1"/>
<dbReference type="OMA" id="CHHERNA"/>
<feature type="compositionally biased region" description="Basic and acidic residues" evidence="3">
    <location>
        <begin position="626"/>
        <end position="636"/>
    </location>
</feature>
<dbReference type="OrthoDB" id="516002at2759"/>
<proteinExistence type="predicted"/>
<evidence type="ECO:0000313" key="5">
    <source>
        <dbReference type="EMBL" id="ACO70617.1"/>
    </source>
</evidence>
<dbReference type="Gene3D" id="3.30.70.1230">
    <property type="entry name" value="Nucleotide cyclase"/>
    <property type="match status" value="2"/>
</dbReference>
<gene>
    <name evidence="5" type="ORF">MICPUN_62949</name>
</gene>
<feature type="region of interest" description="Disordered" evidence="3">
    <location>
        <begin position="366"/>
        <end position="393"/>
    </location>
</feature>
<dbReference type="AlphaFoldDB" id="C1FJL1"/>
<feature type="compositionally biased region" description="Acidic residues" evidence="3">
    <location>
        <begin position="309"/>
        <end position="322"/>
    </location>
</feature>